<dbReference type="RefSeq" id="WP_071678283.1">
    <property type="nucleotide sequence ID" value="NZ_CP016313.1"/>
</dbReference>
<geneLocation type="plasmid" evidence="2">
    <name>ptb1</name>
</geneLocation>
<keyword evidence="1" id="KW-0614">Plasmid</keyword>
<dbReference type="AlphaFoldDB" id="A0A1J0LWG4"/>
<dbReference type="SUPFAM" id="SSF50969">
    <property type="entry name" value="YVTN repeat-like/Quinoprotein amine dehydrogenase"/>
    <property type="match status" value="1"/>
</dbReference>
<dbReference type="KEGG" id="tbc:A0O31_02515"/>
<organism evidence="1 2">
    <name type="scientific">Thermus brockianus</name>
    <dbReference type="NCBI Taxonomy" id="56956"/>
    <lineage>
        <taxon>Bacteria</taxon>
        <taxon>Thermotogati</taxon>
        <taxon>Deinococcota</taxon>
        <taxon>Deinococci</taxon>
        <taxon>Thermales</taxon>
        <taxon>Thermaceae</taxon>
        <taxon>Thermus</taxon>
    </lineage>
</organism>
<dbReference type="InterPro" id="IPR015943">
    <property type="entry name" value="WD40/YVTN_repeat-like_dom_sf"/>
</dbReference>
<evidence type="ECO:0000313" key="1">
    <source>
        <dbReference type="EMBL" id="APD10536.1"/>
    </source>
</evidence>
<proteinExistence type="predicted"/>
<protein>
    <submittedName>
        <fullName evidence="1">Uncharacterized protein</fullName>
    </submittedName>
</protein>
<dbReference type="EMBL" id="CP016313">
    <property type="protein sequence ID" value="APD10536.1"/>
    <property type="molecule type" value="Genomic_DNA"/>
</dbReference>
<name>A0A1J0LWG4_THEBO</name>
<evidence type="ECO:0000313" key="2">
    <source>
        <dbReference type="Proteomes" id="UP000182993"/>
    </source>
</evidence>
<dbReference type="Gene3D" id="2.130.10.10">
    <property type="entry name" value="YVTN repeat-like/Quinoprotein amine dehydrogenase"/>
    <property type="match status" value="1"/>
</dbReference>
<reference evidence="2" key="1">
    <citation type="submission" date="2016-06" db="EMBL/GenBank/DDBJ databases">
        <title>Whole genome sequencing of Thermus brockianus strain GE-1.</title>
        <authorList>
            <person name="Schaefers C."/>
            <person name="Blank S."/>
            <person name="Wiebusch S."/>
            <person name="Elleuche S."/>
            <person name="Antranikian G."/>
        </authorList>
    </citation>
    <scope>NUCLEOTIDE SEQUENCE [LARGE SCALE GENOMIC DNA]</scope>
    <source>
        <strain evidence="2">GE-1</strain>
        <plasmid evidence="2">ptb1</plasmid>
    </source>
</reference>
<dbReference type="InterPro" id="IPR011044">
    <property type="entry name" value="Quino_amine_DH_bsu"/>
</dbReference>
<accession>A0A1J0LWG4</accession>
<gene>
    <name evidence="1" type="ORF">A0O31_02515</name>
</gene>
<sequence length="385" mass="40933">MRGKVSWLVLALGLALAHGEHGHAEEHGEGLFRRLAVADAKEAVVRILDEEGRELGRFTVPSPARLYPLPGGQYALAVHREAGAVSFLFGGFRLEDHGDHQDVKEENPYVAATLRTGPKPTHNFAHGDFLAVFHDGDGTVALFDLRRLGLDFTPRLTATGGTDHGAPVVWGNALLVGLMEAGRVEVYTLEGRRALILPEACPRLHGAAVLEDVAAFGCADGVLLVERRGQGFVGRKVANPPGSPQGVRVGTLAAHPKAGVFVGNFGQGLAFLKPGEGGMETPSLPARPLRFAFDLEGRSLYVLTADGRFHKVDPVGRQVVGTLEAIPPTDTAPGLALGHGVAYLADPGRGEVVRVDLEEWEVAARLKVGGAPLFLALFEVEGMKH</sequence>
<dbReference type="Proteomes" id="UP000182993">
    <property type="component" value="Plasmid pTB1"/>
</dbReference>